<feature type="chain" id="PRO_5019057535" evidence="2">
    <location>
        <begin position="17"/>
        <end position="190"/>
    </location>
</feature>
<dbReference type="OrthoDB" id="6424451at2759"/>
<evidence type="ECO:0000256" key="1">
    <source>
        <dbReference type="ARBA" id="ARBA00009817"/>
    </source>
</evidence>
<evidence type="ECO:0000313" key="3">
    <source>
        <dbReference type="EMBL" id="ROT78436.1"/>
    </source>
</evidence>
<dbReference type="EMBL" id="QCYY01001379">
    <property type="protein sequence ID" value="ROT78436.1"/>
    <property type="molecule type" value="Genomic_DNA"/>
</dbReference>
<dbReference type="InterPro" id="IPR011256">
    <property type="entry name" value="Reg_factor_effector_dom_sf"/>
</dbReference>
<organism evidence="3 4">
    <name type="scientific">Penaeus vannamei</name>
    <name type="common">Whiteleg shrimp</name>
    <name type="synonym">Litopenaeus vannamei</name>
    <dbReference type="NCBI Taxonomy" id="6689"/>
    <lineage>
        <taxon>Eukaryota</taxon>
        <taxon>Metazoa</taxon>
        <taxon>Ecdysozoa</taxon>
        <taxon>Arthropoda</taxon>
        <taxon>Crustacea</taxon>
        <taxon>Multicrustacea</taxon>
        <taxon>Malacostraca</taxon>
        <taxon>Eumalacostraca</taxon>
        <taxon>Eucarida</taxon>
        <taxon>Decapoda</taxon>
        <taxon>Dendrobranchiata</taxon>
        <taxon>Penaeoidea</taxon>
        <taxon>Penaeidae</taxon>
        <taxon>Penaeus</taxon>
    </lineage>
</organism>
<dbReference type="InterPro" id="IPR006917">
    <property type="entry name" value="SOUL_heme-bd"/>
</dbReference>
<protein>
    <submittedName>
        <fullName evidence="3">Heme-binding protein 2</fullName>
    </submittedName>
</protein>
<comment type="caution">
    <text evidence="3">The sequence shown here is derived from an EMBL/GenBank/DDBJ whole genome shotgun (WGS) entry which is preliminary data.</text>
</comment>
<dbReference type="PANTHER" id="PTHR11220">
    <property type="entry name" value="HEME-BINDING PROTEIN-RELATED"/>
    <property type="match status" value="1"/>
</dbReference>
<comment type="similarity">
    <text evidence="1">Belongs to the HEBP family.</text>
</comment>
<dbReference type="Pfam" id="PF04832">
    <property type="entry name" value="SOUL"/>
    <property type="match status" value="1"/>
</dbReference>
<evidence type="ECO:0000313" key="4">
    <source>
        <dbReference type="Proteomes" id="UP000283509"/>
    </source>
</evidence>
<dbReference type="AlphaFoldDB" id="A0A423TPP7"/>
<keyword evidence="2" id="KW-0732">Signal</keyword>
<dbReference type="Gene3D" id="3.20.80.10">
    <property type="entry name" value="Regulatory factor, effector binding domain"/>
    <property type="match status" value="1"/>
</dbReference>
<keyword evidence="4" id="KW-1185">Reference proteome</keyword>
<dbReference type="Proteomes" id="UP000283509">
    <property type="component" value="Unassembled WGS sequence"/>
</dbReference>
<evidence type="ECO:0000256" key="2">
    <source>
        <dbReference type="SAM" id="SignalP"/>
    </source>
</evidence>
<feature type="signal peptide" evidence="2">
    <location>
        <begin position="1"/>
        <end position="16"/>
    </location>
</feature>
<gene>
    <name evidence="3" type="ORF">C7M84_002851</name>
</gene>
<dbReference type="PANTHER" id="PTHR11220:SF1">
    <property type="entry name" value="HEME-BINDING PROTEIN 2"/>
    <property type="match status" value="1"/>
</dbReference>
<dbReference type="SUPFAM" id="SSF55136">
    <property type="entry name" value="Probable bacterial effector-binding domain"/>
    <property type="match status" value="1"/>
</dbReference>
<feature type="non-terminal residue" evidence="3">
    <location>
        <position position="190"/>
    </location>
</feature>
<reference evidence="3 4" key="2">
    <citation type="submission" date="2019-01" db="EMBL/GenBank/DDBJ databases">
        <title>The decoding of complex shrimp genome reveals the adaptation for benthos swimmer, frequently molting mechanism and breeding impact on genome.</title>
        <authorList>
            <person name="Sun Y."/>
            <person name="Gao Y."/>
            <person name="Yu Y."/>
        </authorList>
    </citation>
    <scope>NUCLEOTIDE SEQUENCE [LARGE SCALE GENOMIC DNA]</scope>
    <source>
        <tissue evidence="3">Muscle</tissue>
    </source>
</reference>
<proteinExistence type="inferred from homology"/>
<dbReference type="FunFam" id="3.20.80.10:FF:000002">
    <property type="entry name" value="Heme-binding protein 2"/>
    <property type="match status" value="1"/>
</dbReference>
<sequence>MKKLLVCLAVLAVTLAFDLDDAEPEEIAPYTSYELRVYESAKWACHDEMRKRPKMYTSFMKLFGYITGENEKGQTINMTAPVTMMEEPLDGDANRYQMCFYIPAAHQLEPPKPTDPNVYIEVRPRLTVAARTFGGWVSKMREWVTRKDDLERDLKAAGEQGVDYTRFYGAGYDSPMKYKNRRNEVWFVVD</sequence>
<name>A0A423TPP7_PENVA</name>
<reference evidence="3 4" key="1">
    <citation type="submission" date="2018-04" db="EMBL/GenBank/DDBJ databases">
        <authorList>
            <person name="Zhang X."/>
            <person name="Yuan J."/>
            <person name="Li F."/>
            <person name="Xiang J."/>
        </authorList>
    </citation>
    <scope>NUCLEOTIDE SEQUENCE [LARGE SCALE GENOMIC DNA]</scope>
    <source>
        <tissue evidence="3">Muscle</tissue>
    </source>
</reference>
<accession>A0A423TPP7</accession>